<accession>A0A0P0Y494</accession>
<evidence type="ECO:0000313" key="2">
    <source>
        <dbReference type="Proteomes" id="UP000059680"/>
    </source>
</evidence>
<reference evidence="1 2" key="2">
    <citation type="journal article" date="2013" name="Plant Cell Physiol.">
        <title>Rice Annotation Project Database (RAP-DB): an integrative and interactive database for rice genomics.</title>
        <authorList>
            <person name="Sakai H."/>
            <person name="Lee S.S."/>
            <person name="Tanaka T."/>
            <person name="Numa H."/>
            <person name="Kim J."/>
            <person name="Kawahara Y."/>
            <person name="Wakimoto H."/>
            <person name="Yang C.C."/>
            <person name="Iwamoto M."/>
            <person name="Abe T."/>
            <person name="Yamada Y."/>
            <person name="Muto A."/>
            <person name="Inokuchi H."/>
            <person name="Ikemura T."/>
            <person name="Matsumoto T."/>
            <person name="Sasaki T."/>
            <person name="Itoh T."/>
        </authorList>
    </citation>
    <scope>NUCLEOTIDE SEQUENCE [LARGE SCALE GENOMIC DNA]</scope>
    <source>
        <strain evidence="2">cv. Nipponbare</strain>
    </source>
</reference>
<dbReference type="eggNOG" id="ENOG502R5BW">
    <property type="taxonomic scope" value="Eukaryota"/>
</dbReference>
<dbReference type="InParanoid" id="A0A0P0Y494"/>
<protein>
    <submittedName>
        <fullName evidence="1">Os11g0602701 protein</fullName>
    </submittedName>
</protein>
<name>A0A0P0Y494_ORYSJ</name>
<proteinExistence type="predicted"/>
<keyword evidence="2" id="KW-1185">Reference proteome</keyword>
<evidence type="ECO:0000313" key="1">
    <source>
        <dbReference type="EMBL" id="BAT14768.1"/>
    </source>
</evidence>
<reference evidence="2" key="1">
    <citation type="journal article" date="2005" name="Nature">
        <title>The map-based sequence of the rice genome.</title>
        <authorList>
            <consortium name="International rice genome sequencing project (IRGSP)"/>
            <person name="Matsumoto T."/>
            <person name="Wu J."/>
            <person name="Kanamori H."/>
            <person name="Katayose Y."/>
            <person name="Fujisawa M."/>
            <person name="Namiki N."/>
            <person name="Mizuno H."/>
            <person name="Yamamoto K."/>
            <person name="Antonio B.A."/>
            <person name="Baba T."/>
            <person name="Sakata K."/>
            <person name="Nagamura Y."/>
            <person name="Aoki H."/>
            <person name="Arikawa K."/>
            <person name="Arita K."/>
            <person name="Bito T."/>
            <person name="Chiden Y."/>
            <person name="Fujitsuka N."/>
            <person name="Fukunaka R."/>
            <person name="Hamada M."/>
            <person name="Harada C."/>
            <person name="Hayashi A."/>
            <person name="Hijishita S."/>
            <person name="Honda M."/>
            <person name="Hosokawa S."/>
            <person name="Ichikawa Y."/>
            <person name="Idonuma A."/>
            <person name="Iijima M."/>
            <person name="Ikeda M."/>
            <person name="Ikeno M."/>
            <person name="Ito K."/>
            <person name="Ito S."/>
            <person name="Ito T."/>
            <person name="Ito Y."/>
            <person name="Ito Y."/>
            <person name="Iwabuchi A."/>
            <person name="Kamiya K."/>
            <person name="Karasawa W."/>
            <person name="Kurita K."/>
            <person name="Katagiri S."/>
            <person name="Kikuta A."/>
            <person name="Kobayashi H."/>
            <person name="Kobayashi N."/>
            <person name="Machita K."/>
            <person name="Maehara T."/>
            <person name="Masukawa M."/>
            <person name="Mizubayashi T."/>
            <person name="Mukai Y."/>
            <person name="Nagasaki H."/>
            <person name="Nagata Y."/>
            <person name="Naito S."/>
            <person name="Nakashima M."/>
            <person name="Nakama Y."/>
            <person name="Nakamichi Y."/>
            <person name="Nakamura M."/>
            <person name="Meguro A."/>
            <person name="Negishi M."/>
            <person name="Ohta I."/>
            <person name="Ohta T."/>
            <person name="Okamoto M."/>
            <person name="Ono N."/>
            <person name="Saji S."/>
            <person name="Sakaguchi M."/>
            <person name="Sakai K."/>
            <person name="Shibata M."/>
            <person name="Shimokawa T."/>
            <person name="Song J."/>
            <person name="Takazaki Y."/>
            <person name="Terasawa K."/>
            <person name="Tsugane M."/>
            <person name="Tsuji K."/>
            <person name="Ueda S."/>
            <person name="Waki K."/>
            <person name="Yamagata H."/>
            <person name="Yamamoto M."/>
            <person name="Yamamoto S."/>
            <person name="Yamane H."/>
            <person name="Yoshiki S."/>
            <person name="Yoshihara R."/>
            <person name="Yukawa K."/>
            <person name="Zhong H."/>
            <person name="Yano M."/>
            <person name="Yuan Q."/>
            <person name="Ouyang S."/>
            <person name="Liu J."/>
            <person name="Jones K.M."/>
            <person name="Gansberger K."/>
            <person name="Moffat K."/>
            <person name="Hill J."/>
            <person name="Bera J."/>
            <person name="Fadrosh D."/>
            <person name="Jin S."/>
            <person name="Johri S."/>
            <person name="Kim M."/>
            <person name="Overton L."/>
            <person name="Reardon M."/>
            <person name="Tsitrin T."/>
            <person name="Vuong H."/>
            <person name="Weaver B."/>
            <person name="Ciecko A."/>
            <person name="Tallon L."/>
            <person name="Jackson J."/>
            <person name="Pai G."/>
            <person name="Aken S.V."/>
            <person name="Utterback T."/>
            <person name="Reidmuller S."/>
            <person name="Feldblyum T."/>
            <person name="Hsiao J."/>
            <person name="Zismann V."/>
            <person name="Iobst S."/>
            <person name="de Vazeille A.R."/>
            <person name="Buell C.R."/>
            <person name="Ying K."/>
            <person name="Li Y."/>
            <person name="Lu T."/>
            <person name="Huang Y."/>
            <person name="Zhao Q."/>
            <person name="Feng Q."/>
            <person name="Zhang L."/>
            <person name="Zhu J."/>
            <person name="Weng Q."/>
            <person name="Mu J."/>
            <person name="Lu Y."/>
            <person name="Fan D."/>
            <person name="Liu Y."/>
            <person name="Guan J."/>
            <person name="Zhang Y."/>
            <person name="Yu S."/>
            <person name="Liu X."/>
            <person name="Zhang Y."/>
            <person name="Hong G."/>
            <person name="Han B."/>
            <person name="Choisne N."/>
            <person name="Demange N."/>
            <person name="Orjeda G."/>
            <person name="Samain S."/>
            <person name="Cattolico L."/>
            <person name="Pelletier E."/>
            <person name="Couloux A."/>
            <person name="Segurens B."/>
            <person name="Wincker P."/>
            <person name="D'Hont A."/>
            <person name="Scarpelli C."/>
            <person name="Weissenbach J."/>
            <person name="Salanoubat M."/>
            <person name="Quetier F."/>
            <person name="Yu Y."/>
            <person name="Kim H.R."/>
            <person name="Rambo T."/>
            <person name="Currie J."/>
            <person name="Collura K."/>
            <person name="Luo M."/>
            <person name="Yang T."/>
            <person name="Ammiraju J.S.S."/>
            <person name="Engler F."/>
            <person name="Soderlund C."/>
            <person name="Wing R.A."/>
            <person name="Palmer L.E."/>
            <person name="de la Bastide M."/>
            <person name="Spiegel L."/>
            <person name="Nascimento L."/>
            <person name="Zutavern T."/>
            <person name="O'Shaughnessy A."/>
            <person name="Dike S."/>
            <person name="Dedhia N."/>
            <person name="Preston R."/>
            <person name="Balija V."/>
            <person name="McCombie W.R."/>
            <person name="Chow T."/>
            <person name="Chen H."/>
            <person name="Chung M."/>
            <person name="Chen C."/>
            <person name="Shaw J."/>
            <person name="Wu H."/>
            <person name="Hsiao K."/>
            <person name="Chao Y."/>
            <person name="Chu M."/>
            <person name="Cheng C."/>
            <person name="Hour A."/>
            <person name="Lee P."/>
            <person name="Lin S."/>
            <person name="Lin Y."/>
            <person name="Liou J."/>
            <person name="Liu S."/>
            <person name="Hsing Y."/>
            <person name="Raghuvanshi S."/>
            <person name="Mohanty A."/>
            <person name="Bharti A.K."/>
            <person name="Gaur A."/>
            <person name="Gupta V."/>
            <person name="Kumar D."/>
            <person name="Ravi V."/>
            <person name="Vij S."/>
            <person name="Kapur A."/>
            <person name="Khurana P."/>
            <person name="Khurana P."/>
            <person name="Khurana J.P."/>
            <person name="Tyagi A.K."/>
            <person name="Gaikwad K."/>
            <person name="Singh A."/>
            <person name="Dalal V."/>
            <person name="Srivastava S."/>
            <person name="Dixit A."/>
            <person name="Pal A.K."/>
            <person name="Ghazi I.A."/>
            <person name="Yadav M."/>
            <person name="Pandit A."/>
            <person name="Bhargava A."/>
            <person name="Sureshbabu K."/>
            <person name="Batra K."/>
            <person name="Sharma T.R."/>
            <person name="Mohapatra T."/>
            <person name="Singh N.K."/>
            <person name="Messing J."/>
            <person name="Nelson A.B."/>
            <person name="Fuks G."/>
            <person name="Kavchok S."/>
            <person name="Keizer G."/>
            <person name="Linton E."/>
            <person name="Llaca V."/>
            <person name="Song R."/>
            <person name="Tanyolac B."/>
            <person name="Young S."/>
            <person name="Ho-Il K."/>
            <person name="Hahn J.H."/>
            <person name="Sangsakoo G."/>
            <person name="Vanavichit A."/>
            <person name="de Mattos Luiz.A.T."/>
            <person name="Zimmer P.D."/>
            <person name="Malone G."/>
            <person name="Dellagostin O."/>
            <person name="de Oliveira A.C."/>
            <person name="Bevan M."/>
            <person name="Bancroft I."/>
            <person name="Minx P."/>
            <person name="Cordum H."/>
            <person name="Wilson R."/>
            <person name="Cheng Z."/>
            <person name="Jin W."/>
            <person name="Jiang J."/>
            <person name="Leong S.A."/>
            <person name="Iwama H."/>
            <person name="Gojobori T."/>
            <person name="Itoh T."/>
            <person name="Niimura Y."/>
            <person name="Fujii Y."/>
            <person name="Habara T."/>
            <person name="Sakai H."/>
            <person name="Sato Y."/>
            <person name="Wilson G."/>
            <person name="Kumar K."/>
            <person name="McCouch S."/>
            <person name="Juretic N."/>
            <person name="Hoen D."/>
            <person name="Wright S."/>
            <person name="Bruskiewich R."/>
            <person name="Bureau T."/>
            <person name="Miyao A."/>
            <person name="Hirochika H."/>
            <person name="Nishikawa T."/>
            <person name="Kadowaki K."/>
            <person name="Sugiura M."/>
            <person name="Burr B."/>
            <person name="Sasaki T."/>
        </authorList>
    </citation>
    <scope>NUCLEOTIDE SEQUENCE [LARGE SCALE GENOMIC DNA]</scope>
    <source>
        <strain evidence="2">cv. Nipponbare</strain>
    </source>
</reference>
<reference evidence="1 2" key="3">
    <citation type="journal article" date="2013" name="Rice">
        <title>Improvement of the Oryza sativa Nipponbare reference genome using next generation sequence and optical map data.</title>
        <authorList>
            <person name="Kawahara Y."/>
            <person name="de la Bastide M."/>
            <person name="Hamilton J.P."/>
            <person name="Kanamori H."/>
            <person name="McCombie W.R."/>
            <person name="Ouyang S."/>
            <person name="Schwartz D.C."/>
            <person name="Tanaka T."/>
            <person name="Wu J."/>
            <person name="Zhou S."/>
            <person name="Childs K.L."/>
            <person name="Davidson R.M."/>
            <person name="Lin H."/>
            <person name="Quesada-Ocampo L."/>
            <person name="Vaillancourt B."/>
            <person name="Sakai H."/>
            <person name="Lee S.S."/>
            <person name="Kim J."/>
            <person name="Numa H."/>
            <person name="Itoh T."/>
            <person name="Buell C.R."/>
            <person name="Matsumoto T."/>
        </authorList>
    </citation>
    <scope>NUCLEOTIDE SEQUENCE [LARGE SCALE GENOMIC DNA]</scope>
    <source>
        <strain evidence="2">cv. Nipponbare</strain>
    </source>
</reference>
<dbReference type="AlphaFoldDB" id="A0A0P0Y494"/>
<dbReference type="PaxDb" id="39947-A0A0P0Y494"/>
<dbReference type="Gramene" id="Os11t0602701-00">
    <property type="protein sequence ID" value="Os11t0602701-00"/>
    <property type="gene ID" value="Os11g0602701"/>
</dbReference>
<dbReference type="EMBL" id="AP014967">
    <property type="protein sequence ID" value="BAT14768.1"/>
    <property type="molecule type" value="Genomic_DNA"/>
</dbReference>
<organism evidence="1 2">
    <name type="scientific">Oryza sativa subsp. japonica</name>
    <name type="common">Rice</name>
    <dbReference type="NCBI Taxonomy" id="39947"/>
    <lineage>
        <taxon>Eukaryota</taxon>
        <taxon>Viridiplantae</taxon>
        <taxon>Streptophyta</taxon>
        <taxon>Embryophyta</taxon>
        <taxon>Tracheophyta</taxon>
        <taxon>Spermatophyta</taxon>
        <taxon>Magnoliopsida</taxon>
        <taxon>Liliopsida</taxon>
        <taxon>Poales</taxon>
        <taxon>Poaceae</taxon>
        <taxon>BOP clade</taxon>
        <taxon>Oryzoideae</taxon>
        <taxon>Oryzeae</taxon>
        <taxon>Oryzinae</taxon>
        <taxon>Oryza</taxon>
        <taxon>Oryza sativa</taxon>
    </lineage>
</organism>
<dbReference type="Proteomes" id="UP000059680">
    <property type="component" value="Chromosome 11"/>
</dbReference>
<sequence length="94" mass="10185">MVDGLGHASLEDKSLKTPCEEVLNSEGKDIIKLVLPISKEPITVHAAKQCLTLEDAAWILLIKCEQVPCIVTDTAQSILNTPQLTLAPQSILTH</sequence>
<gene>
    <name evidence="1" type="ordered locus">Os11g0602701</name>
    <name evidence="1" type="ORF">OSNPB_110602701</name>
</gene>